<proteinExistence type="predicted"/>
<name>A0A0K8QML1_9GAMM</name>
<organism evidence="2">
    <name type="scientific">Mizugakiibacter sediminis</name>
    <dbReference type="NCBI Taxonomy" id="1475481"/>
    <lineage>
        <taxon>Bacteria</taxon>
        <taxon>Pseudomonadati</taxon>
        <taxon>Pseudomonadota</taxon>
        <taxon>Gammaproteobacteria</taxon>
        <taxon>Lysobacterales</taxon>
        <taxon>Rhodanobacteraceae</taxon>
        <taxon>Mizugakiibacter</taxon>
    </lineage>
</organism>
<dbReference type="Proteomes" id="UP000253740">
    <property type="component" value="Unassembled WGS sequence"/>
</dbReference>
<accession>A0A0K8QML1</accession>
<keyword evidence="3" id="KW-1185">Reference proteome</keyword>
<dbReference type="EMBL" id="DF952378">
    <property type="protein sequence ID" value="GAN44789.1"/>
    <property type="molecule type" value="Genomic_DNA"/>
</dbReference>
<gene>
    <name evidence="1" type="ORF">MBSD_1324</name>
    <name evidence="2" type="ORF">MBSD_n1410</name>
</gene>
<sequence length="76" mass="8496">MDTLTRDEVFEIVGELDDAILLDLIATGATYGELLEACTWLSSDDAMGEILEHPPQGRVAELCDILSRMDWPDERD</sequence>
<reference evidence="2" key="2">
    <citation type="submission" date="2015-08" db="EMBL/GenBank/DDBJ databases">
        <title>Complete DNA Sequence of Pseudomonas syringae pv. actinidiae, the Causal Agent of Kiwifruit Canker Disease.</title>
        <authorList>
            <person name="Rikkerink E.H.A."/>
            <person name="Fineran P.C."/>
        </authorList>
    </citation>
    <scope>NUCLEOTIDE SEQUENCE</scope>
    <source>
        <strain evidence="2">SkMP5</strain>
    </source>
</reference>
<protein>
    <submittedName>
        <fullName evidence="2">Uncharacterized protein</fullName>
    </submittedName>
</protein>
<dbReference type="HOGENOM" id="CLU_143340_1_0_6"/>
<dbReference type="AlphaFoldDB" id="A0A0K8QML1"/>
<reference evidence="1" key="1">
    <citation type="submission" date="2015-03" db="EMBL/GenBank/DDBJ databases">
        <title>Draft genome sequence of Mizugakiibacter sediminis skMP5.</title>
        <authorList>
            <person name="Watanabe T."/>
            <person name="Kojima H."/>
            <person name="Fukui M."/>
        </authorList>
    </citation>
    <scope>NUCLEOTIDE SEQUENCE</scope>
    <source>
        <strain evidence="1">SkMP5</strain>
    </source>
</reference>
<evidence type="ECO:0000313" key="3">
    <source>
        <dbReference type="Proteomes" id="UP000253740"/>
    </source>
</evidence>
<evidence type="ECO:0000313" key="2">
    <source>
        <dbReference type="EMBL" id="GAP66108.1"/>
    </source>
</evidence>
<evidence type="ECO:0000313" key="1">
    <source>
        <dbReference type="EMBL" id="GAN44789.1"/>
    </source>
</evidence>
<dbReference type="EMBL" id="DF970188">
    <property type="protein sequence ID" value="GAP66108.1"/>
    <property type="molecule type" value="Genomic_DNA"/>
</dbReference>
<dbReference type="RefSeq" id="WP_062536480.1">
    <property type="nucleotide sequence ID" value="NZ_DF970188.1"/>
</dbReference>